<dbReference type="Proteomes" id="UP000636709">
    <property type="component" value="Unassembled WGS sequence"/>
</dbReference>
<feature type="compositionally biased region" description="Polar residues" evidence="5">
    <location>
        <begin position="9"/>
        <end position="29"/>
    </location>
</feature>
<evidence type="ECO:0000256" key="4">
    <source>
        <dbReference type="SAM" id="Coils"/>
    </source>
</evidence>
<keyword evidence="4" id="KW-0175">Coiled coil</keyword>
<dbReference type="InterPro" id="IPR011333">
    <property type="entry name" value="SKP1/BTB/POZ_sf"/>
</dbReference>
<feature type="region of interest" description="Disordered" evidence="5">
    <location>
        <begin position="1"/>
        <end position="46"/>
    </location>
</feature>
<dbReference type="Pfam" id="PF03000">
    <property type="entry name" value="NPH3"/>
    <property type="match status" value="1"/>
</dbReference>
<evidence type="ECO:0000256" key="5">
    <source>
        <dbReference type="SAM" id="MobiDB-lite"/>
    </source>
</evidence>
<dbReference type="InterPro" id="IPR000210">
    <property type="entry name" value="BTB/POZ_dom"/>
</dbReference>
<feature type="region of interest" description="Disordered" evidence="5">
    <location>
        <begin position="128"/>
        <end position="156"/>
    </location>
</feature>
<feature type="domain" description="NPH3" evidence="7">
    <location>
        <begin position="366"/>
        <end position="436"/>
    </location>
</feature>
<dbReference type="SUPFAM" id="SSF54695">
    <property type="entry name" value="POZ domain"/>
    <property type="match status" value="1"/>
</dbReference>
<accession>A0A835APF6</accession>
<comment type="pathway">
    <text evidence="1">Protein modification; protein ubiquitination.</text>
</comment>
<feature type="coiled-coil region" evidence="4">
    <location>
        <begin position="505"/>
        <end position="539"/>
    </location>
</feature>
<dbReference type="InterPro" id="IPR043454">
    <property type="entry name" value="NPH3/RPT2-like"/>
</dbReference>
<reference evidence="8" key="1">
    <citation type="submission" date="2020-07" db="EMBL/GenBank/DDBJ databases">
        <title>Genome sequence and genetic diversity analysis of an under-domesticated orphan crop, white fonio (Digitaria exilis).</title>
        <authorList>
            <person name="Bennetzen J.L."/>
            <person name="Chen S."/>
            <person name="Ma X."/>
            <person name="Wang X."/>
            <person name="Yssel A.E.J."/>
            <person name="Chaluvadi S.R."/>
            <person name="Johnson M."/>
            <person name="Gangashetty P."/>
            <person name="Hamidou F."/>
            <person name="Sanogo M.D."/>
            <person name="Zwaenepoel A."/>
            <person name="Wallace J."/>
            <person name="Van De Peer Y."/>
            <person name="Van Deynze A."/>
        </authorList>
    </citation>
    <scope>NUCLEOTIDE SEQUENCE</scope>
    <source>
        <tissue evidence="8">Leaves</tissue>
    </source>
</reference>
<evidence type="ECO:0000313" key="8">
    <source>
        <dbReference type="EMBL" id="KAF8668599.1"/>
    </source>
</evidence>
<dbReference type="GO" id="GO:0016567">
    <property type="term" value="P:protein ubiquitination"/>
    <property type="evidence" value="ECO:0007669"/>
    <property type="project" value="UniProtKB-UniPathway"/>
</dbReference>
<feature type="compositionally biased region" description="Acidic residues" evidence="5">
    <location>
        <begin position="128"/>
        <end position="139"/>
    </location>
</feature>
<dbReference type="PANTHER" id="PTHR32370">
    <property type="entry name" value="OS12G0117600 PROTEIN"/>
    <property type="match status" value="1"/>
</dbReference>
<dbReference type="PROSITE" id="PS51649">
    <property type="entry name" value="NPH3"/>
    <property type="match status" value="1"/>
</dbReference>
<organism evidence="8 9">
    <name type="scientific">Digitaria exilis</name>
    <dbReference type="NCBI Taxonomy" id="1010633"/>
    <lineage>
        <taxon>Eukaryota</taxon>
        <taxon>Viridiplantae</taxon>
        <taxon>Streptophyta</taxon>
        <taxon>Embryophyta</taxon>
        <taxon>Tracheophyta</taxon>
        <taxon>Spermatophyta</taxon>
        <taxon>Magnoliopsida</taxon>
        <taxon>Liliopsida</taxon>
        <taxon>Poales</taxon>
        <taxon>Poaceae</taxon>
        <taxon>PACMAD clade</taxon>
        <taxon>Panicoideae</taxon>
        <taxon>Panicodae</taxon>
        <taxon>Paniceae</taxon>
        <taxon>Anthephorinae</taxon>
        <taxon>Digitaria</taxon>
    </lineage>
</organism>
<comment type="similarity">
    <text evidence="3">Belongs to the NPH3 family.</text>
</comment>
<protein>
    <recommendedName>
        <fullName evidence="10">NPH3 domain-containing protein</fullName>
    </recommendedName>
</protein>
<dbReference type="EMBL" id="JACEFO010002273">
    <property type="protein sequence ID" value="KAF8668599.1"/>
    <property type="molecule type" value="Genomic_DNA"/>
</dbReference>
<evidence type="ECO:0000259" key="6">
    <source>
        <dbReference type="PROSITE" id="PS50097"/>
    </source>
</evidence>
<feature type="compositionally biased region" description="Low complexity" evidence="5">
    <location>
        <begin position="143"/>
        <end position="156"/>
    </location>
</feature>
<gene>
    <name evidence="8" type="ORF">HU200_051773</name>
</gene>
<feature type="domain" description="BTB" evidence="6">
    <location>
        <begin position="192"/>
        <end position="224"/>
    </location>
</feature>
<dbReference type="Gene3D" id="3.30.710.10">
    <property type="entry name" value="Potassium Channel Kv1.1, Chain A"/>
    <property type="match status" value="1"/>
</dbReference>
<dbReference type="UniPathway" id="UPA00143"/>
<keyword evidence="2" id="KW-0833">Ubl conjugation pathway</keyword>
<evidence type="ECO:0000313" key="9">
    <source>
        <dbReference type="Proteomes" id="UP000636709"/>
    </source>
</evidence>
<proteinExistence type="inferred from homology"/>
<evidence type="ECO:0000256" key="3">
    <source>
        <dbReference type="PROSITE-ProRule" id="PRU00982"/>
    </source>
</evidence>
<name>A0A835APF6_9POAL</name>
<dbReference type="InterPro" id="IPR027356">
    <property type="entry name" value="NPH3_dom"/>
</dbReference>
<sequence>MAADDVPSPSEQSFKTCEHSGSSVVPCSRTSRRTQGIGGPEETGRPAAGCHCIYPPHARIHCGPDLTPSAPTPADGISRYCYPTLPQARPQPPPPSRGVVVGERGTEREMEMSRGWQELGVVDTIYEDDHEEEEEDDEERFGSPTMSSSAATSRSCSPELEEEVAAAAHRSLPPALRRAVQAWSRANGPRKPDVIIRVQEHRLPLHRDVMTSQSSYLRRLLSDSSDITVALPSGLPLDAFVHAIASCYGSDEAAATLSPASLAATWAAAVWLELGVGRDPYGLARAVEDYFFQEVATDHDHAAEVLRCCTAFLAGEAAGPAADLLVRCLEVLAASAASGGDGGKWLEDVAAVPVEEFLVAVEAMRARFAHDHDLMYTVVDHYLENHKGKLTEEDKGKLCYNVNCTKLSQHLFMHLVQNPRLPLRFVVQAMLVEQLHSHHSMLLSHQHHAAAPAPGPLPAPVLKPSLSAGTFSGGGAAVDAASMTLGDILQRDAALRQSAHIRASMQATSLRIETLERELASLRTRLRRSEQQAEAEAAAGASAIDRAPGKSASFRIPRSRLWDGEELAPVGPRRAAFRDSNGRGFKSRLVHGFRNLFGRRQEAAGAPSACGEGASARTRCFGDKATGAAAARDLEIDDDEVLCMEERWRPHRRNHSLV</sequence>
<keyword evidence="9" id="KW-1185">Reference proteome</keyword>
<dbReference type="OrthoDB" id="407106at2759"/>
<dbReference type="AlphaFoldDB" id="A0A835APF6"/>
<evidence type="ECO:0000256" key="1">
    <source>
        <dbReference type="ARBA" id="ARBA00004906"/>
    </source>
</evidence>
<comment type="caution">
    <text evidence="8">The sequence shown here is derived from an EMBL/GenBank/DDBJ whole genome shotgun (WGS) entry which is preliminary data.</text>
</comment>
<dbReference type="PROSITE" id="PS50097">
    <property type="entry name" value="BTB"/>
    <property type="match status" value="1"/>
</dbReference>
<evidence type="ECO:0008006" key="10">
    <source>
        <dbReference type="Google" id="ProtNLM"/>
    </source>
</evidence>
<evidence type="ECO:0000259" key="7">
    <source>
        <dbReference type="PROSITE" id="PS51649"/>
    </source>
</evidence>
<evidence type="ECO:0000256" key="2">
    <source>
        <dbReference type="ARBA" id="ARBA00022786"/>
    </source>
</evidence>